<comment type="caution">
    <text evidence="1">The sequence shown here is derived from an EMBL/GenBank/DDBJ whole genome shotgun (WGS) entry which is preliminary data.</text>
</comment>
<dbReference type="Proteomes" id="UP000051530">
    <property type="component" value="Unassembled WGS sequence"/>
</dbReference>
<accession>A0A0R0LYZ3</accession>
<proteinExistence type="predicted"/>
<evidence type="ECO:0000313" key="2">
    <source>
        <dbReference type="Proteomes" id="UP000051530"/>
    </source>
</evidence>
<reference evidence="1 2" key="1">
    <citation type="submission" date="2015-07" db="EMBL/GenBank/DDBJ databases">
        <title>The genome of Pseudoloma neurophilia, a relevant intracellular parasite of the zebrafish.</title>
        <authorList>
            <person name="Ndikumana S."/>
            <person name="Pelin A."/>
            <person name="Sanders J."/>
            <person name="Corradi N."/>
        </authorList>
    </citation>
    <scope>NUCLEOTIDE SEQUENCE [LARGE SCALE GENOMIC DNA]</scope>
    <source>
        <strain evidence="1 2">MK1</strain>
    </source>
</reference>
<evidence type="ECO:0000313" key="1">
    <source>
        <dbReference type="EMBL" id="KRH94483.1"/>
    </source>
</evidence>
<name>A0A0R0LYZ3_9MICR</name>
<gene>
    <name evidence="1" type="ORF">M153_2450004507</name>
</gene>
<dbReference type="EMBL" id="LGUB01000068">
    <property type="protein sequence ID" value="KRH94483.1"/>
    <property type="molecule type" value="Genomic_DNA"/>
</dbReference>
<dbReference type="AlphaFoldDB" id="A0A0R0LYZ3"/>
<protein>
    <submittedName>
        <fullName evidence="1">Uncharacterized protein</fullName>
    </submittedName>
</protein>
<sequence>MPFFFKKSAKGYPKIMKKTFYKSRFFARRPPNVDEETVSYIERYLRDNRLPTKRGTLYSSYSSNCILHILKIIFFIFLNLYLTCIEGVNPFSAWHTKMEFMNLPLLPLSSLLKPLFSFHSTFHDFLLPLVL</sequence>
<organism evidence="1 2">
    <name type="scientific">Pseudoloma neurophilia</name>
    <dbReference type="NCBI Taxonomy" id="146866"/>
    <lineage>
        <taxon>Eukaryota</taxon>
        <taxon>Fungi</taxon>
        <taxon>Fungi incertae sedis</taxon>
        <taxon>Microsporidia</taxon>
        <taxon>Pseudoloma</taxon>
    </lineage>
</organism>
<keyword evidence="2" id="KW-1185">Reference proteome</keyword>
<dbReference type="VEuPathDB" id="MicrosporidiaDB:M153_2450004507"/>